<dbReference type="STRING" id="1159016.SAMN02927937_00160"/>
<sequence>MNTQTLNKKIELIQWLSTLEDNSIIEKLLKFKKEETKDWWDSISEVEKESIEKGVSDADNNKLEPHSNVRKIYEKWL</sequence>
<evidence type="ECO:0000313" key="1">
    <source>
        <dbReference type="EMBL" id="SEH55143.1"/>
    </source>
</evidence>
<gene>
    <name evidence="1" type="ORF">SAMN02927937_00160</name>
</gene>
<dbReference type="EMBL" id="FNXE01000001">
    <property type="protein sequence ID" value="SEH55143.1"/>
    <property type="molecule type" value="Genomic_DNA"/>
</dbReference>
<accession>A0A1H6J3D0</accession>
<evidence type="ECO:0000313" key="2">
    <source>
        <dbReference type="Proteomes" id="UP000199634"/>
    </source>
</evidence>
<proteinExistence type="predicted"/>
<dbReference type="Proteomes" id="UP000199634">
    <property type="component" value="Unassembled WGS sequence"/>
</dbReference>
<keyword evidence="2" id="KW-1185">Reference proteome</keyword>
<dbReference type="AlphaFoldDB" id="A0A1H6J3D0"/>
<organism evidence="1 2">
    <name type="scientific">Paenimyroides marinum</name>
    <dbReference type="NCBI Taxonomy" id="1159016"/>
    <lineage>
        <taxon>Bacteria</taxon>
        <taxon>Pseudomonadati</taxon>
        <taxon>Bacteroidota</taxon>
        <taxon>Flavobacteriia</taxon>
        <taxon>Flavobacteriales</taxon>
        <taxon>Flavobacteriaceae</taxon>
        <taxon>Paenimyroides</taxon>
    </lineage>
</organism>
<dbReference type="RefSeq" id="WP_091095337.1">
    <property type="nucleotide sequence ID" value="NZ_FNXE01000001.1"/>
</dbReference>
<protein>
    <submittedName>
        <fullName evidence="1">Uncharacterized protein</fullName>
    </submittedName>
</protein>
<name>A0A1H6J3D0_9FLAO</name>
<reference evidence="1 2" key="1">
    <citation type="submission" date="2016-10" db="EMBL/GenBank/DDBJ databases">
        <authorList>
            <person name="de Groot N.N."/>
        </authorList>
    </citation>
    <scope>NUCLEOTIDE SEQUENCE [LARGE SCALE GENOMIC DNA]</scope>
    <source>
        <strain evidence="1 2">CGMCC 1.10825</strain>
    </source>
</reference>